<dbReference type="Pfam" id="PF14309">
    <property type="entry name" value="DUF4378"/>
    <property type="match status" value="1"/>
</dbReference>
<dbReference type="InterPro" id="IPR025486">
    <property type="entry name" value="DUF4378"/>
</dbReference>
<feature type="region of interest" description="Disordered" evidence="1">
    <location>
        <begin position="405"/>
        <end position="448"/>
    </location>
</feature>
<feature type="compositionally biased region" description="Polar residues" evidence="1">
    <location>
        <begin position="131"/>
        <end position="143"/>
    </location>
</feature>
<feature type="compositionally biased region" description="Low complexity" evidence="1">
    <location>
        <begin position="766"/>
        <end position="777"/>
    </location>
</feature>
<keyword evidence="5" id="KW-1185">Reference proteome</keyword>
<dbReference type="PANTHER" id="PTHR47212">
    <property type="entry name" value="ADHESIN-LIKE PROTEIN, PUTATIVE (DUF3741)-RELATED"/>
    <property type="match status" value="1"/>
</dbReference>
<accession>A0A9Q0H2Z4</accession>
<feature type="region of interest" description="Disordered" evidence="1">
    <location>
        <begin position="114"/>
        <end position="144"/>
    </location>
</feature>
<feature type="compositionally biased region" description="Basic and acidic residues" evidence="1">
    <location>
        <begin position="306"/>
        <end position="325"/>
    </location>
</feature>
<dbReference type="EMBL" id="JAMYWD010000011">
    <property type="protein sequence ID" value="KAJ4957130.1"/>
    <property type="molecule type" value="Genomic_DNA"/>
</dbReference>
<evidence type="ECO:0000259" key="3">
    <source>
        <dbReference type="Pfam" id="PF14309"/>
    </source>
</evidence>
<dbReference type="PANTHER" id="PTHR47212:SF4">
    <property type="entry name" value="ADHESIN-LIKE PROTEIN, PUTATIVE (DUF3741)-RELATED"/>
    <property type="match status" value="1"/>
</dbReference>
<name>A0A9Q0H2Z4_9MAGN</name>
<feature type="region of interest" description="Disordered" evidence="1">
    <location>
        <begin position="34"/>
        <end position="68"/>
    </location>
</feature>
<organism evidence="4 5">
    <name type="scientific">Protea cynaroides</name>
    <dbReference type="NCBI Taxonomy" id="273540"/>
    <lineage>
        <taxon>Eukaryota</taxon>
        <taxon>Viridiplantae</taxon>
        <taxon>Streptophyta</taxon>
        <taxon>Embryophyta</taxon>
        <taxon>Tracheophyta</taxon>
        <taxon>Spermatophyta</taxon>
        <taxon>Magnoliopsida</taxon>
        <taxon>Proteales</taxon>
        <taxon>Proteaceae</taxon>
        <taxon>Protea</taxon>
    </lineage>
</organism>
<feature type="region of interest" description="Disordered" evidence="1">
    <location>
        <begin position="363"/>
        <end position="387"/>
    </location>
</feature>
<reference evidence="4" key="1">
    <citation type="journal article" date="2023" name="Plant J.">
        <title>The genome of the king protea, Protea cynaroides.</title>
        <authorList>
            <person name="Chang J."/>
            <person name="Duong T.A."/>
            <person name="Schoeman C."/>
            <person name="Ma X."/>
            <person name="Roodt D."/>
            <person name="Barker N."/>
            <person name="Li Z."/>
            <person name="Van de Peer Y."/>
            <person name="Mizrachi E."/>
        </authorList>
    </citation>
    <scope>NUCLEOTIDE SEQUENCE</scope>
    <source>
        <tissue evidence="4">Young leaves</tissue>
    </source>
</reference>
<feature type="compositionally biased region" description="Basic and acidic residues" evidence="1">
    <location>
        <begin position="425"/>
        <end position="448"/>
    </location>
</feature>
<feature type="region of interest" description="Disordered" evidence="1">
    <location>
        <begin position="753"/>
        <end position="777"/>
    </location>
</feature>
<comment type="caution">
    <text evidence="4">The sequence shown here is derived from an EMBL/GenBank/DDBJ whole genome shotgun (WGS) entry which is preliminary data.</text>
</comment>
<sequence length="1019" mass="114419">MAKKSKKHPQRSENDQSSCMSGLVSIFDFRQGRSTQKLLPNRKCGTKDASGSGSLKSRRYSPTSLDEMCDSCDDGDKTKIQKVDGAKTSVKRLIEEEMSNEQHPKQQIGNVAVEETQSDSKNGNYLGKNYKQATKSGSGTCDMQVNDYKASESLEDQLPHDPNSEEHSSNKINLVAVMEEFCNQFHDTQEARLHHENGGKFSDVQGSASLVKHAYLDKINMQLVQSPSNIPEKLSEATEAFLNQKLIEAEQQNRGHQSKLFMDALEMLNSNKELFVKLLQDPNSPLVKQIQDLQDAQAVARQTKLSSEEKMGNSGECEKPVSEKKLQKKTVHAFFRRNIKSQNINPSKGSDNPQALNNTVLLKPRSEGMQNSGNETSPSLRTEEPSVRITSHFSFTEIGRKLKHAMDESRKEKRGPPILPRIPYKRPESEASKGIKEDVTEGGSPREKNFHIGRKLKHFMDESIKEKRWPPILPRMPYKHPGSEANREINEEVTERGSPRERNSHIGRIANPFINVKGRGNVSRSKDLQPSQLKDHELIIGHEDSPIGVDGQNINMEIVESSKQIESNIYVEAIKHLSDMVSTGKEDADLLSGQIPRTLGRILSLPEYNVSPIFSPERYKEHGSVTAEMRVQPHEDVQMISENVWQLKEDNNSGNLSLEIPPCNNDHKANSKLQVSNSNSDISQNFSPDSKIQESNSSAKEFSPEADVVTVEITDIEHPEEDIQMCSEPNCITAVDTANQSTDTVTYFEKEETSECLRLDSPEENLSSSSALGPSSPSSVIIETVEDQEGINDKPEQLSPVSVLEPFILENDTSPESTISLSVEPSIQPLQIHLGEYDSSALGLASADLEIYASCMEDKRSTFDYVKAVLTMSGFSSWDEFIGRSQYTDQLLDPAMFDEVEVSSGQLCSDQKQLFDYINEVLAEVYDRYFACSPWVSFGKPNIRPVPEGKNLIREVWEGIDWHLLPQNQPHALDQNLEKDMEKARKWMDLRFDFELIGNVIGEIILEELTEETINELCT</sequence>
<dbReference type="AlphaFoldDB" id="A0A9Q0H2Z4"/>
<evidence type="ECO:0000259" key="2">
    <source>
        <dbReference type="Pfam" id="PF12552"/>
    </source>
</evidence>
<feature type="region of interest" description="Disordered" evidence="1">
    <location>
        <begin position="337"/>
        <end position="356"/>
    </location>
</feature>
<dbReference type="OrthoDB" id="770239at2759"/>
<feature type="compositionally biased region" description="Polar residues" evidence="1">
    <location>
        <begin position="49"/>
        <end position="64"/>
    </location>
</feature>
<protein>
    <recommendedName>
        <fullName evidence="6">DUF4378 domain-containing protein</fullName>
    </recommendedName>
</protein>
<evidence type="ECO:0008006" key="6">
    <source>
        <dbReference type="Google" id="ProtNLM"/>
    </source>
</evidence>
<dbReference type="Pfam" id="PF12552">
    <property type="entry name" value="DUF3741"/>
    <property type="match status" value="1"/>
</dbReference>
<gene>
    <name evidence="4" type="ORF">NE237_013913</name>
</gene>
<proteinExistence type="predicted"/>
<feature type="compositionally biased region" description="Polar residues" evidence="1">
    <location>
        <begin position="671"/>
        <end position="700"/>
    </location>
</feature>
<feature type="compositionally biased region" description="Basic and acidic residues" evidence="1">
    <location>
        <begin position="481"/>
        <end position="504"/>
    </location>
</feature>
<dbReference type="InterPro" id="IPR022212">
    <property type="entry name" value="DUF3741"/>
</dbReference>
<feature type="region of interest" description="Disordered" evidence="1">
    <location>
        <begin position="665"/>
        <end position="704"/>
    </location>
</feature>
<feature type="region of interest" description="Disordered" evidence="1">
    <location>
        <begin position="472"/>
        <end position="504"/>
    </location>
</feature>
<feature type="compositionally biased region" description="Polar residues" evidence="1">
    <location>
        <begin position="368"/>
        <end position="380"/>
    </location>
</feature>
<evidence type="ECO:0000313" key="5">
    <source>
        <dbReference type="Proteomes" id="UP001141806"/>
    </source>
</evidence>
<feature type="compositionally biased region" description="Basic and acidic residues" evidence="1">
    <location>
        <begin position="405"/>
        <end position="415"/>
    </location>
</feature>
<feature type="domain" description="DUF4378" evidence="3">
    <location>
        <begin position="863"/>
        <end position="1012"/>
    </location>
</feature>
<evidence type="ECO:0000313" key="4">
    <source>
        <dbReference type="EMBL" id="KAJ4957130.1"/>
    </source>
</evidence>
<evidence type="ECO:0000256" key="1">
    <source>
        <dbReference type="SAM" id="MobiDB-lite"/>
    </source>
</evidence>
<feature type="region of interest" description="Disordered" evidence="1">
    <location>
        <begin position="305"/>
        <end position="325"/>
    </location>
</feature>
<dbReference type="Proteomes" id="UP001141806">
    <property type="component" value="Unassembled WGS sequence"/>
</dbReference>
<feature type="compositionally biased region" description="Polar residues" evidence="1">
    <location>
        <begin position="340"/>
        <end position="356"/>
    </location>
</feature>
<feature type="domain" description="DUF3741" evidence="2">
    <location>
        <begin position="244"/>
        <end position="284"/>
    </location>
</feature>